<dbReference type="InterPro" id="IPR021102">
    <property type="entry name" value="PNGase_A"/>
</dbReference>
<dbReference type="OrthoDB" id="339900at2759"/>
<keyword evidence="1" id="KW-0732">Signal</keyword>
<proteinExistence type="predicted"/>
<gene>
    <name evidence="3" type="ORF">KP509_38G011800</name>
</gene>
<evidence type="ECO:0000313" key="4">
    <source>
        <dbReference type="Proteomes" id="UP000825935"/>
    </source>
</evidence>
<dbReference type="PANTHER" id="PTHR31104">
    <property type="entry name" value="PEPTIDE-N4-(N-ACETYL-BETA-GLUCOSAMINYL)ASPARAGINE AMIDASE A PROTEIN"/>
    <property type="match status" value="1"/>
</dbReference>
<evidence type="ECO:0000313" key="3">
    <source>
        <dbReference type="EMBL" id="KAH7277856.1"/>
    </source>
</evidence>
<comment type="caution">
    <text evidence="3">The sequence shown here is derived from an EMBL/GenBank/DDBJ whole genome shotgun (WGS) entry which is preliminary data.</text>
</comment>
<dbReference type="Pfam" id="PF12222">
    <property type="entry name" value="PNGaseA"/>
    <property type="match status" value="1"/>
</dbReference>
<feature type="signal peptide" evidence="1">
    <location>
        <begin position="1"/>
        <end position="22"/>
    </location>
</feature>
<dbReference type="AlphaFoldDB" id="A0A8T2Q2J1"/>
<protein>
    <recommendedName>
        <fullName evidence="2">Peptide N-acetyl-beta-D-glucosaminyl asparaginase amidase A N-terminal domain-containing protein</fullName>
    </recommendedName>
</protein>
<feature type="domain" description="Peptide N-acetyl-beta-D-glucosaminyl asparaginase amidase A N-terminal" evidence="2">
    <location>
        <begin position="87"/>
        <end position="392"/>
    </location>
</feature>
<dbReference type="OMA" id="TDYANAN"/>
<evidence type="ECO:0000256" key="1">
    <source>
        <dbReference type="SAM" id="SignalP"/>
    </source>
</evidence>
<dbReference type="InterPro" id="IPR056948">
    <property type="entry name" value="PNGaseA_N"/>
</dbReference>
<evidence type="ECO:0000259" key="2">
    <source>
        <dbReference type="Pfam" id="PF12222"/>
    </source>
</evidence>
<sequence>MMQNIIITLMVCMATLSAAVVGADFIPYPMKARHWMIGKGRRGARPKALDDASSTVSTGFFEVARPVDMPSESKLICTAPLIRSFLFKDTGESDPSTSQFAPCTTEPFDRVVLRWRGTCSSRQFARISTLWMSGIELLRTSTPEFANEGGSWSVDKDVTRFTCLFKTVRKVALQLNNVLDVDYSGFFNISVYLDFYQTGTKRKYASPDLSVAPSHRIKAISLPNPKDGGYWFHLGGDNPQTISKEVVGIPRNPYRATIEICLSAHNDEESWYTNPPTDYANANNLTFGNGPFREVTVSIDGTFVGSVWPFPLVLPGSFDPMAWRPVLPIGTATLPSYDLDITPFVSLINDGNPHTITLTVVNSLSEWLVDANLHLWVDSKVGATRAGLISYNAPDFTPLDNSKFSGPNGDFYLSASRKYSFAGWVEDSKGNYTVCVSSLLTYSNALIMQGDYGYQSSDLTIAAQNQVLRYNDTLLIATYKTSSSFPFQIKCNQSDAANDSVNLNCAIAHGMTSDEFAIFEKGSFATSLNNTQLTSGQLTINSDNTVSGATGSLHQDYVYTGTSGCYQRAVSTSNSAIVQDSFSTVCKPCRD</sequence>
<feature type="chain" id="PRO_5035847346" description="Peptide N-acetyl-beta-D-glucosaminyl asparaginase amidase A N-terminal domain-containing protein" evidence="1">
    <location>
        <begin position="23"/>
        <end position="591"/>
    </location>
</feature>
<dbReference type="EMBL" id="CM035443">
    <property type="protein sequence ID" value="KAH7277856.1"/>
    <property type="molecule type" value="Genomic_DNA"/>
</dbReference>
<organism evidence="3 4">
    <name type="scientific">Ceratopteris richardii</name>
    <name type="common">Triangle waterfern</name>
    <dbReference type="NCBI Taxonomy" id="49495"/>
    <lineage>
        <taxon>Eukaryota</taxon>
        <taxon>Viridiplantae</taxon>
        <taxon>Streptophyta</taxon>
        <taxon>Embryophyta</taxon>
        <taxon>Tracheophyta</taxon>
        <taxon>Polypodiopsida</taxon>
        <taxon>Polypodiidae</taxon>
        <taxon>Polypodiales</taxon>
        <taxon>Pteridineae</taxon>
        <taxon>Pteridaceae</taxon>
        <taxon>Parkerioideae</taxon>
        <taxon>Ceratopteris</taxon>
    </lineage>
</organism>
<dbReference type="Proteomes" id="UP000825935">
    <property type="component" value="Chromosome 38"/>
</dbReference>
<reference evidence="3" key="1">
    <citation type="submission" date="2021-08" db="EMBL/GenBank/DDBJ databases">
        <title>WGS assembly of Ceratopteris richardii.</title>
        <authorList>
            <person name="Marchant D.B."/>
            <person name="Chen G."/>
            <person name="Jenkins J."/>
            <person name="Shu S."/>
            <person name="Leebens-Mack J."/>
            <person name="Grimwood J."/>
            <person name="Schmutz J."/>
            <person name="Soltis P."/>
            <person name="Soltis D."/>
            <person name="Chen Z.-H."/>
        </authorList>
    </citation>
    <scope>NUCLEOTIDE SEQUENCE</scope>
    <source>
        <strain evidence="3">Whitten #5841</strain>
        <tissue evidence="3">Leaf</tissue>
    </source>
</reference>
<name>A0A8T2Q2J1_CERRI</name>
<accession>A0A8T2Q2J1</accession>
<keyword evidence="4" id="KW-1185">Reference proteome</keyword>